<name>A0A8K0UH73_9AGAR</name>
<keyword evidence="1" id="KW-0812">Transmembrane</keyword>
<dbReference type="AlphaFoldDB" id="A0A8K0UH73"/>
<evidence type="ECO:0000313" key="3">
    <source>
        <dbReference type="Proteomes" id="UP000813824"/>
    </source>
</evidence>
<organism evidence="2 3">
    <name type="scientific">Cristinia sonorae</name>
    <dbReference type="NCBI Taxonomy" id="1940300"/>
    <lineage>
        <taxon>Eukaryota</taxon>
        <taxon>Fungi</taxon>
        <taxon>Dikarya</taxon>
        <taxon>Basidiomycota</taxon>
        <taxon>Agaricomycotina</taxon>
        <taxon>Agaricomycetes</taxon>
        <taxon>Agaricomycetidae</taxon>
        <taxon>Agaricales</taxon>
        <taxon>Pleurotineae</taxon>
        <taxon>Stephanosporaceae</taxon>
        <taxon>Cristinia</taxon>
    </lineage>
</organism>
<dbReference type="Proteomes" id="UP000813824">
    <property type="component" value="Unassembled WGS sequence"/>
</dbReference>
<evidence type="ECO:0000256" key="1">
    <source>
        <dbReference type="SAM" id="Phobius"/>
    </source>
</evidence>
<keyword evidence="1" id="KW-1133">Transmembrane helix</keyword>
<proteinExistence type="predicted"/>
<comment type="caution">
    <text evidence="2">The sequence shown here is derived from an EMBL/GenBank/DDBJ whole genome shotgun (WGS) entry which is preliminary data.</text>
</comment>
<feature type="transmembrane region" description="Helical" evidence="1">
    <location>
        <begin position="6"/>
        <end position="28"/>
    </location>
</feature>
<keyword evidence="3" id="KW-1185">Reference proteome</keyword>
<keyword evidence="1" id="KW-0472">Membrane</keyword>
<sequence length="125" mass="13524">MVGIASVNPVAILVGVVFVAVAVAIFVARRTAVRQGMNNAYDPAQARSGSDGELETPPVLVDVHTTKLQDGRGDWKEVMPLSVTVTIPPKSRAECALQSIHSCSAPQAPVRRAIWRRLGTRRRRV</sequence>
<gene>
    <name evidence="2" type="ORF">BXZ70DRAFT_1067732</name>
</gene>
<dbReference type="EMBL" id="JAEVFJ010000041">
    <property type="protein sequence ID" value="KAH8087186.1"/>
    <property type="molecule type" value="Genomic_DNA"/>
</dbReference>
<evidence type="ECO:0000313" key="2">
    <source>
        <dbReference type="EMBL" id="KAH8087186.1"/>
    </source>
</evidence>
<protein>
    <submittedName>
        <fullName evidence="2">Uncharacterized protein</fullName>
    </submittedName>
</protein>
<reference evidence="2" key="1">
    <citation type="journal article" date="2021" name="New Phytol.">
        <title>Evolutionary innovations through gain and loss of genes in the ectomycorrhizal Boletales.</title>
        <authorList>
            <person name="Wu G."/>
            <person name="Miyauchi S."/>
            <person name="Morin E."/>
            <person name="Kuo A."/>
            <person name="Drula E."/>
            <person name="Varga T."/>
            <person name="Kohler A."/>
            <person name="Feng B."/>
            <person name="Cao Y."/>
            <person name="Lipzen A."/>
            <person name="Daum C."/>
            <person name="Hundley H."/>
            <person name="Pangilinan J."/>
            <person name="Johnson J."/>
            <person name="Barry K."/>
            <person name="LaButti K."/>
            <person name="Ng V."/>
            <person name="Ahrendt S."/>
            <person name="Min B."/>
            <person name="Choi I.G."/>
            <person name="Park H."/>
            <person name="Plett J.M."/>
            <person name="Magnuson J."/>
            <person name="Spatafora J.W."/>
            <person name="Nagy L.G."/>
            <person name="Henrissat B."/>
            <person name="Grigoriev I.V."/>
            <person name="Yang Z.L."/>
            <person name="Xu J."/>
            <person name="Martin F.M."/>
        </authorList>
    </citation>
    <scope>NUCLEOTIDE SEQUENCE</scope>
    <source>
        <strain evidence="2">KKN 215</strain>
    </source>
</reference>
<feature type="non-terminal residue" evidence="2">
    <location>
        <position position="125"/>
    </location>
</feature>
<accession>A0A8K0UH73</accession>